<organism evidence="1 2">
    <name type="scientific">Pavo cristatus</name>
    <name type="common">Indian peafowl</name>
    <name type="synonym">Blue peafowl</name>
    <dbReference type="NCBI Taxonomy" id="9049"/>
    <lineage>
        <taxon>Eukaryota</taxon>
        <taxon>Metazoa</taxon>
        <taxon>Chordata</taxon>
        <taxon>Craniata</taxon>
        <taxon>Vertebrata</taxon>
        <taxon>Euteleostomi</taxon>
        <taxon>Archelosauria</taxon>
        <taxon>Archosauria</taxon>
        <taxon>Dinosauria</taxon>
        <taxon>Saurischia</taxon>
        <taxon>Theropoda</taxon>
        <taxon>Coelurosauria</taxon>
        <taxon>Aves</taxon>
        <taxon>Neognathae</taxon>
        <taxon>Galloanserae</taxon>
        <taxon>Galliformes</taxon>
        <taxon>Phasianidae</taxon>
        <taxon>Phasianinae</taxon>
        <taxon>Pavo</taxon>
    </lineage>
</organism>
<evidence type="ECO:0000313" key="2">
    <source>
        <dbReference type="Proteomes" id="UP000694428"/>
    </source>
</evidence>
<name>A0A8C9EGJ7_PAVCR</name>
<sequence>MGGLLGRRHLKNTTKMTVKTNSKDTKARATTRMRFRSEANSDSAFCSLSSGSASRTLSASTTCSVAVADSAGCPWSFTTATSRCLAASRSDTARAVRTSPLCSPTRNSPGSVALASSYDSHAFCPASASTATTLATR</sequence>
<reference evidence="1" key="2">
    <citation type="submission" date="2025-09" db="UniProtKB">
        <authorList>
            <consortium name="Ensembl"/>
        </authorList>
    </citation>
    <scope>IDENTIFICATION</scope>
</reference>
<accession>A0A8C9EGJ7</accession>
<keyword evidence="2" id="KW-1185">Reference proteome</keyword>
<protein>
    <submittedName>
        <fullName evidence="1">Uncharacterized protein</fullName>
    </submittedName>
</protein>
<dbReference type="AlphaFoldDB" id="A0A8C9EGJ7"/>
<dbReference type="Proteomes" id="UP000694428">
    <property type="component" value="Unplaced"/>
</dbReference>
<dbReference type="Ensembl" id="ENSPSTT00000000308.1">
    <property type="protein sequence ID" value="ENSPSTP00000000293.1"/>
    <property type="gene ID" value="ENSPSTG00000000267.1"/>
</dbReference>
<evidence type="ECO:0000313" key="1">
    <source>
        <dbReference type="Ensembl" id="ENSPSTP00000000293.1"/>
    </source>
</evidence>
<proteinExistence type="predicted"/>
<reference evidence="1" key="1">
    <citation type="submission" date="2025-08" db="UniProtKB">
        <authorList>
            <consortium name="Ensembl"/>
        </authorList>
    </citation>
    <scope>IDENTIFICATION</scope>
</reference>